<protein>
    <submittedName>
        <fullName evidence="1">Uncharacterized protein</fullName>
    </submittedName>
</protein>
<dbReference type="Proteomes" id="UP000028013">
    <property type="component" value="Unassembled WGS sequence"/>
</dbReference>
<sequence length="45" mass="5506">MLAKVDKKRVRAPFCGDFTEYFKKNIVFLHLFQERMYFCQTLLTK</sequence>
<gene>
    <name evidence="1" type="ORF">M094_2016</name>
</gene>
<dbReference type="AlphaFoldDB" id="A0A078RXB8"/>
<comment type="caution">
    <text evidence="1">The sequence shown here is derived from an EMBL/GenBank/DDBJ whole genome shotgun (WGS) entry which is preliminary data.</text>
</comment>
<accession>A0A078RXB8</accession>
<reference evidence="1 2" key="1">
    <citation type="submission" date="2014-04" db="EMBL/GenBank/DDBJ databases">
        <authorList>
            <person name="Sears C."/>
            <person name="Carroll K."/>
            <person name="Sack B.R."/>
            <person name="Qadri F."/>
            <person name="Myers L.L."/>
            <person name="Chung G.-T."/>
            <person name="Escheverria P."/>
            <person name="Fraser C.M."/>
            <person name="Sadzewicz L."/>
            <person name="Shefchek K.A."/>
            <person name="Tallon L."/>
            <person name="Das S.P."/>
            <person name="Daugherty S."/>
            <person name="Mongodin E.F."/>
        </authorList>
    </citation>
    <scope>NUCLEOTIDE SEQUENCE [LARGE SCALE GENOMIC DNA]</scope>
    <source>
        <strain evidence="1 2">3978 T3 ii</strain>
    </source>
</reference>
<evidence type="ECO:0000313" key="2">
    <source>
        <dbReference type="Proteomes" id="UP000028013"/>
    </source>
</evidence>
<evidence type="ECO:0000313" key="1">
    <source>
        <dbReference type="EMBL" id="KDS49270.1"/>
    </source>
</evidence>
<organism evidence="1 2">
    <name type="scientific">Bacteroides uniformis str. 3978 T3 ii</name>
    <dbReference type="NCBI Taxonomy" id="1339349"/>
    <lineage>
        <taxon>Bacteria</taxon>
        <taxon>Pseudomonadati</taxon>
        <taxon>Bacteroidota</taxon>
        <taxon>Bacteroidia</taxon>
        <taxon>Bacteroidales</taxon>
        <taxon>Bacteroidaceae</taxon>
        <taxon>Bacteroides</taxon>
    </lineage>
</organism>
<proteinExistence type="predicted"/>
<dbReference type="EMBL" id="JNHN01000177">
    <property type="protein sequence ID" value="KDS49270.1"/>
    <property type="molecule type" value="Genomic_DNA"/>
</dbReference>
<name>A0A078RXB8_BACUN</name>